<dbReference type="PROSITE" id="PS50931">
    <property type="entry name" value="HTH_LYSR"/>
    <property type="match status" value="1"/>
</dbReference>
<dbReference type="GO" id="GO:0003677">
    <property type="term" value="F:DNA binding"/>
    <property type="evidence" value="ECO:0007669"/>
    <property type="project" value="UniProtKB-KW"/>
</dbReference>
<protein>
    <submittedName>
        <fullName evidence="6">DNA-binding transcriptional regulator, LysR family</fullName>
    </submittedName>
</protein>
<dbReference type="InterPro" id="IPR005119">
    <property type="entry name" value="LysR_subst-bd"/>
</dbReference>
<dbReference type="EMBL" id="FNHF01000001">
    <property type="protein sequence ID" value="SDL88730.1"/>
    <property type="molecule type" value="Genomic_DNA"/>
</dbReference>
<keyword evidence="4" id="KW-0804">Transcription</keyword>
<evidence type="ECO:0000256" key="3">
    <source>
        <dbReference type="ARBA" id="ARBA00023125"/>
    </source>
</evidence>
<feature type="domain" description="HTH lysR-type" evidence="5">
    <location>
        <begin position="33"/>
        <end position="90"/>
    </location>
</feature>
<dbReference type="Gene3D" id="1.10.10.10">
    <property type="entry name" value="Winged helix-like DNA-binding domain superfamily/Winged helix DNA-binding domain"/>
    <property type="match status" value="1"/>
</dbReference>
<dbReference type="AlphaFoldDB" id="A0A1G9NQR5"/>
<dbReference type="PRINTS" id="PR00039">
    <property type="entry name" value="HTHLYSR"/>
</dbReference>
<evidence type="ECO:0000256" key="4">
    <source>
        <dbReference type="ARBA" id="ARBA00023163"/>
    </source>
</evidence>
<keyword evidence="2" id="KW-0805">Transcription regulation</keyword>
<evidence type="ECO:0000313" key="6">
    <source>
        <dbReference type="EMBL" id="SDL88730.1"/>
    </source>
</evidence>
<sequence>MTSGSSFEPCPLCVMPDIFAIRRIALRKGLILIELRHLKYFLMVSKELHFTKAAEKLGISQPTLSHQIKLLEQELGAPLFNRIGKKIELTKVGEIVQAEALNIQGSIQNISSQIEAFTKVKIGELKVAVLPGEMTDLISTLCIQFNQLYPDIKVFVQSTDQVEKAVLENQADFGIGFHSSQNGLMQVIKLYNEEFYLISNRKHGSESISFSALLDKPLVLFPRIHQCRKILDKTSDGMGKQIEPIVETSSIESILNLVRSGIGCSIVSRTLFDFYDTEDLFFQRIENPYLNRNVYLTMKKNAFVNFATRSFIKLFVREIEKLKFNIGKDSIAALNNLL</sequence>
<keyword evidence="7" id="KW-1185">Reference proteome</keyword>
<evidence type="ECO:0000256" key="1">
    <source>
        <dbReference type="ARBA" id="ARBA00009437"/>
    </source>
</evidence>
<dbReference type="GO" id="GO:0005829">
    <property type="term" value="C:cytosol"/>
    <property type="evidence" value="ECO:0007669"/>
    <property type="project" value="TreeGrafter"/>
</dbReference>
<dbReference type="GO" id="GO:0003700">
    <property type="term" value="F:DNA-binding transcription factor activity"/>
    <property type="evidence" value="ECO:0007669"/>
    <property type="project" value="InterPro"/>
</dbReference>
<dbReference type="Proteomes" id="UP000182347">
    <property type="component" value="Unassembled WGS sequence"/>
</dbReference>
<keyword evidence="3 6" id="KW-0238">DNA-binding</keyword>
<dbReference type="PANTHER" id="PTHR30419">
    <property type="entry name" value="HTH-TYPE TRANSCRIPTIONAL REGULATOR YBHD"/>
    <property type="match status" value="1"/>
</dbReference>
<evidence type="ECO:0000259" key="5">
    <source>
        <dbReference type="PROSITE" id="PS50931"/>
    </source>
</evidence>
<dbReference type="InterPro" id="IPR036390">
    <property type="entry name" value="WH_DNA-bd_sf"/>
</dbReference>
<proteinExistence type="inferred from homology"/>
<name>A0A1G9NQR5_9BACI</name>
<reference evidence="7" key="1">
    <citation type="submission" date="2016-10" db="EMBL/GenBank/DDBJ databases">
        <authorList>
            <person name="Varghese N."/>
            <person name="Submissions S."/>
        </authorList>
    </citation>
    <scope>NUCLEOTIDE SEQUENCE [LARGE SCALE GENOMIC DNA]</scope>
    <source>
        <strain evidence="7">CGMCC 1.6199</strain>
    </source>
</reference>
<dbReference type="FunFam" id="1.10.10.10:FF:000001">
    <property type="entry name" value="LysR family transcriptional regulator"/>
    <property type="match status" value="1"/>
</dbReference>
<dbReference type="InterPro" id="IPR050950">
    <property type="entry name" value="HTH-type_LysR_regulators"/>
</dbReference>
<dbReference type="Gene3D" id="3.40.190.290">
    <property type="match status" value="1"/>
</dbReference>
<dbReference type="InterPro" id="IPR036388">
    <property type="entry name" value="WH-like_DNA-bd_sf"/>
</dbReference>
<accession>A0A1G9NQR5</accession>
<evidence type="ECO:0000313" key="7">
    <source>
        <dbReference type="Proteomes" id="UP000182347"/>
    </source>
</evidence>
<dbReference type="InterPro" id="IPR000847">
    <property type="entry name" value="LysR_HTH_N"/>
</dbReference>
<organism evidence="6 7">
    <name type="scientific">Sediminibacillus halophilus</name>
    <dbReference type="NCBI Taxonomy" id="482461"/>
    <lineage>
        <taxon>Bacteria</taxon>
        <taxon>Bacillati</taxon>
        <taxon>Bacillota</taxon>
        <taxon>Bacilli</taxon>
        <taxon>Bacillales</taxon>
        <taxon>Bacillaceae</taxon>
        <taxon>Sediminibacillus</taxon>
    </lineage>
</organism>
<dbReference type="SUPFAM" id="SSF53850">
    <property type="entry name" value="Periplasmic binding protein-like II"/>
    <property type="match status" value="1"/>
</dbReference>
<comment type="similarity">
    <text evidence="1">Belongs to the LysR transcriptional regulatory family.</text>
</comment>
<dbReference type="Pfam" id="PF03466">
    <property type="entry name" value="LysR_substrate"/>
    <property type="match status" value="1"/>
</dbReference>
<dbReference type="STRING" id="482461.SAMN05216244_1111"/>
<dbReference type="Pfam" id="PF00126">
    <property type="entry name" value="HTH_1"/>
    <property type="match status" value="1"/>
</dbReference>
<dbReference type="SUPFAM" id="SSF46785">
    <property type="entry name" value="Winged helix' DNA-binding domain"/>
    <property type="match status" value="1"/>
</dbReference>
<evidence type="ECO:0000256" key="2">
    <source>
        <dbReference type="ARBA" id="ARBA00023015"/>
    </source>
</evidence>
<dbReference type="CDD" id="cd05466">
    <property type="entry name" value="PBP2_LTTR_substrate"/>
    <property type="match status" value="1"/>
</dbReference>
<gene>
    <name evidence="6" type="ORF">SAMN05216244_1111</name>
</gene>